<dbReference type="AlphaFoldDB" id="A0A2J6N2K2"/>
<protein>
    <submittedName>
        <fullName evidence="2">Carboxylate--amine ligase</fullName>
    </submittedName>
    <submittedName>
        <fullName evidence="1">Proteasome assembly chaperone family protein</fullName>
    </submittedName>
</protein>
<comment type="caution">
    <text evidence="2">The sequence shown here is derived from an EMBL/GenBank/DDBJ whole genome shotgun (WGS) entry which is preliminary data.</text>
</comment>
<reference evidence="2 3" key="1">
    <citation type="submission" date="2018-01" db="EMBL/GenBank/DDBJ databases">
        <title>Metagenomic assembled genomes from two thermal pools in the Uzon Caldera, Kamchatka, Russia.</title>
        <authorList>
            <person name="Wilkins L."/>
            <person name="Ettinger C."/>
        </authorList>
    </citation>
    <scope>NUCLEOTIDE SEQUENCE [LARGE SCALE GENOMIC DNA]</scope>
    <source>
        <strain evidence="2">ZAV-06</strain>
    </source>
</reference>
<dbReference type="EMBL" id="PNIM01000010">
    <property type="protein sequence ID" value="PMB75588.1"/>
    <property type="molecule type" value="Genomic_DNA"/>
</dbReference>
<keyword evidence="2" id="KW-0436">Ligase</keyword>
<dbReference type="GO" id="GO:0000502">
    <property type="term" value="C:proteasome complex"/>
    <property type="evidence" value="ECO:0007669"/>
    <property type="project" value="UniProtKB-KW"/>
</dbReference>
<dbReference type="EMBL" id="DSFH01000048">
    <property type="protein sequence ID" value="HEW64084.1"/>
    <property type="molecule type" value="Genomic_DNA"/>
</dbReference>
<keyword evidence="1" id="KW-0647">Proteasome</keyword>
<evidence type="ECO:0000313" key="3">
    <source>
        <dbReference type="Proteomes" id="UP000237153"/>
    </source>
</evidence>
<dbReference type="InterPro" id="IPR019151">
    <property type="entry name" value="Proteasome_assmbl_chaperone_2"/>
</dbReference>
<accession>A0A2J6N2K2</accession>
<dbReference type="Proteomes" id="UP000886076">
    <property type="component" value="Unassembled WGS sequence"/>
</dbReference>
<dbReference type="Gene3D" id="3.40.50.10900">
    <property type="entry name" value="PAC-like subunit"/>
    <property type="match status" value="1"/>
</dbReference>
<name>A0A2J6N2K2_9CREN</name>
<proteinExistence type="predicted"/>
<dbReference type="Pfam" id="PF09754">
    <property type="entry name" value="PAC2"/>
    <property type="match status" value="1"/>
</dbReference>
<dbReference type="PANTHER" id="PTHR35610">
    <property type="entry name" value="3-ISOPROPYLMALATE DEHYDRATASE-RELATED"/>
    <property type="match status" value="1"/>
</dbReference>
<reference evidence="1" key="2">
    <citation type="journal article" date="2020" name="mSystems">
        <title>Genome- and Community-Level Interaction Insights into Carbon Utilization and Element Cycling Functions of Hydrothermarchaeota in Hydrothermal Sediment.</title>
        <authorList>
            <person name="Zhou Z."/>
            <person name="Liu Y."/>
            <person name="Xu W."/>
            <person name="Pan J."/>
            <person name="Luo Z.H."/>
            <person name="Li M."/>
        </authorList>
    </citation>
    <scope>NUCLEOTIDE SEQUENCE [LARGE SCALE GENOMIC DNA]</scope>
    <source>
        <strain evidence="1">SpSt-1261</strain>
    </source>
</reference>
<evidence type="ECO:0000313" key="2">
    <source>
        <dbReference type="EMBL" id="PMB75588.1"/>
    </source>
</evidence>
<sequence length="241" mass="27080">MALVDRIGLHIIKRGVIGKGFRGVSGFKGFGAVGIISALHLVNSLKMERIGIITTKYHPEYVYRDDYGIAYPFEIFASKENKLVVFVTREIPDERIRDEYVYEITKFAAKYGISPLVLIGGLDKKFKNKEDEKMRWLKNSYYRGESIDAEELEKGLLIIGPLALQLMYSELLKVPAIVLLPYANAETPDPAAAATAIEALNKLFSLSIDNSKLIEEGKMIEEEIKKLEEIAASRAGKEPYM</sequence>
<dbReference type="PANTHER" id="PTHR35610:SF3">
    <property type="entry name" value="PROTEASOME ASSEMBLY CHAPERONE FAMILY PROTEIN"/>
    <property type="match status" value="1"/>
</dbReference>
<dbReference type="Proteomes" id="UP000237153">
    <property type="component" value="Unassembled WGS sequence"/>
</dbReference>
<dbReference type="SUPFAM" id="SSF159659">
    <property type="entry name" value="Cgl1923-like"/>
    <property type="match status" value="1"/>
</dbReference>
<dbReference type="InterPro" id="IPR038389">
    <property type="entry name" value="PSMG2_sf"/>
</dbReference>
<organism evidence="2 3">
    <name type="scientific">Fervidicoccus fontis</name>
    <dbReference type="NCBI Taxonomy" id="683846"/>
    <lineage>
        <taxon>Archaea</taxon>
        <taxon>Thermoproteota</taxon>
        <taxon>Thermoprotei</taxon>
        <taxon>Fervidicoccales</taxon>
        <taxon>Fervidicoccaceae</taxon>
        <taxon>Fervidicoccus</taxon>
    </lineage>
</organism>
<gene>
    <name evidence="2" type="ORF">C0188_02390</name>
    <name evidence="1" type="ORF">ENO39_03400</name>
</gene>
<dbReference type="GO" id="GO:0016874">
    <property type="term" value="F:ligase activity"/>
    <property type="evidence" value="ECO:0007669"/>
    <property type="project" value="UniProtKB-KW"/>
</dbReference>
<evidence type="ECO:0000313" key="1">
    <source>
        <dbReference type="EMBL" id="HEW64084.1"/>
    </source>
</evidence>